<dbReference type="CDD" id="cd00096">
    <property type="entry name" value="Ig"/>
    <property type="match status" value="1"/>
</dbReference>
<evidence type="ECO:0000259" key="3">
    <source>
        <dbReference type="PROSITE" id="PS50835"/>
    </source>
</evidence>
<feature type="signal peptide" evidence="2">
    <location>
        <begin position="1"/>
        <end position="23"/>
    </location>
</feature>
<name>A0ABM0GTY7_SACKO</name>
<accession>A0ABM0GTY7</accession>
<evidence type="ECO:0000313" key="4">
    <source>
        <dbReference type="Proteomes" id="UP000694865"/>
    </source>
</evidence>
<feature type="chain" id="PRO_5045471291" evidence="2">
    <location>
        <begin position="24"/>
        <end position="188"/>
    </location>
</feature>
<dbReference type="SUPFAM" id="SSF48726">
    <property type="entry name" value="Immunoglobulin"/>
    <property type="match status" value="1"/>
</dbReference>
<dbReference type="InterPro" id="IPR007110">
    <property type="entry name" value="Ig-like_dom"/>
</dbReference>
<gene>
    <name evidence="5" type="primary">LOC100373125</name>
</gene>
<evidence type="ECO:0000256" key="2">
    <source>
        <dbReference type="SAM" id="SignalP"/>
    </source>
</evidence>
<feature type="compositionally biased region" description="Polar residues" evidence="1">
    <location>
        <begin position="140"/>
        <end position="160"/>
    </location>
</feature>
<organism evidence="4 5">
    <name type="scientific">Saccoglossus kowalevskii</name>
    <name type="common">Acorn worm</name>
    <dbReference type="NCBI Taxonomy" id="10224"/>
    <lineage>
        <taxon>Eukaryota</taxon>
        <taxon>Metazoa</taxon>
        <taxon>Hemichordata</taxon>
        <taxon>Enteropneusta</taxon>
        <taxon>Harrimaniidae</taxon>
        <taxon>Saccoglossus</taxon>
    </lineage>
</organism>
<dbReference type="Gene3D" id="2.60.40.10">
    <property type="entry name" value="Immunoglobulins"/>
    <property type="match status" value="1"/>
</dbReference>
<dbReference type="Proteomes" id="UP000694865">
    <property type="component" value="Unplaced"/>
</dbReference>
<dbReference type="InterPro" id="IPR003599">
    <property type="entry name" value="Ig_sub"/>
</dbReference>
<dbReference type="InterPro" id="IPR013151">
    <property type="entry name" value="Immunoglobulin_dom"/>
</dbReference>
<dbReference type="PROSITE" id="PS50835">
    <property type="entry name" value="IG_LIKE"/>
    <property type="match status" value="1"/>
</dbReference>
<feature type="region of interest" description="Disordered" evidence="1">
    <location>
        <begin position="140"/>
        <end position="165"/>
    </location>
</feature>
<protein>
    <submittedName>
        <fullName evidence="5">Uncharacterized protein LOC100373125</fullName>
    </submittedName>
</protein>
<keyword evidence="2" id="KW-0732">Signal</keyword>
<evidence type="ECO:0000313" key="5">
    <source>
        <dbReference type="RefSeq" id="XP_002737292.1"/>
    </source>
</evidence>
<dbReference type="SMART" id="SM00409">
    <property type="entry name" value="IG"/>
    <property type="match status" value="1"/>
</dbReference>
<dbReference type="InterPro" id="IPR036179">
    <property type="entry name" value="Ig-like_dom_sf"/>
</dbReference>
<dbReference type="RefSeq" id="XP_002737292.1">
    <property type="nucleotide sequence ID" value="XM_002737246.2"/>
</dbReference>
<proteinExistence type="predicted"/>
<keyword evidence="4" id="KW-1185">Reference proteome</keyword>
<feature type="domain" description="Ig-like" evidence="3">
    <location>
        <begin position="40"/>
        <end position="135"/>
    </location>
</feature>
<reference evidence="5" key="1">
    <citation type="submission" date="2025-08" db="UniProtKB">
        <authorList>
            <consortium name="RefSeq"/>
        </authorList>
    </citation>
    <scope>IDENTIFICATION</scope>
    <source>
        <tissue evidence="5">Testes</tissue>
    </source>
</reference>
<dbReference type="GeneID" id="100373125"/>
<dbReference type="InterPro" id="IPR013783">
    <property type="entry name" value="Ig-like_fold"/>
</dbReference>
<dbReference type="Pfam" id="PF00047">
    <property type="entry name" value="ig"/>
    <property type="match status" value="1"/>
</dbReference>
<sequence length="188" mass="20246">MERLLRTTLILSCLLAIFQGLFCNGALTVLVDNDKIGYIGQTELTLYCSYSGGPDTPDTVTIEWHKADDTLESGWHLVARGGDGTGVVHTVTDDDKYELMLATLKILSLDEADTGRYRCSVTVEYPRESAEGALSLNVIDGSNQPQPTTGAEGTSGNQVVDDNGGTARGKPTNILLVFSALLLCRYLL</sequence>
<evidence type="ECO:0000256" key="1">
    <source>
        <dbReference type="SAM" id="MobiDB-lite"/>
    </source>
</evidence>